<organism evidence="4 5">
    <name type="scientific">Pseudarthrobacter enclensis</name>
    <dbReference type="NCBI Taxonomy" id="993070"/>
    <lineage>
        <taxon>Bacteria</taxon>
        <taxon>Bacillati</taxon>
        <taxon>Actinomycetota</taxon>
        <taxon>Actinomycetes</taxon>
        <taxon>Micrococcales</taxon>
        <taxon>Micrococcaceae</taxon>
        <taxon>Pseudarthrobacter</taxon>
    </lineage>
</organism>
<keyword evidence="5" id="KW-1185">Reference proteome</keyword>
<dbReference type="PROSITE" id="PS51257">
    <property type="entry name" value="PROKAR_LIPOPROTEIN"/>
    <property type="match status" value="1"/>
</dbReference>
<sequence length="384" mass="39205">MRHRIPAVTVGAALVLAACTPAPAPGPPPASGTPTASEIPATPAPSTAGGTSAPAGPPATADATVAGTPETVVADLAAPWSIVFRNGVPLVSERNGGRILEVAADGSTRSIGTVDGVQAGGEAGLLGLAVGSTGDLFVYSTAVGGNRVQRFTVTGSPGSLALGQARTLLDRIPAAGNHDGGRIAFGPDGNLYVATGDAGERDSAQDRGSLAGKILRMSPDGAVPAGNPFPGSLVYSYGHRNPQGLAWAEDGTMFATEFGQNTWDELNIIKPGANYGWPTVEGIADRDGFEDPVQQWQPSAASPSGMVQSGGTLFIANLRGQVLRSVPVADPSTSTEHFSRGYGRLRDVTVAPDGRLWFLTNNTDGRGSPRQGDDRILAVPLARE</sequence>
<dbReference type="Proteomes" id="UP000053199">
    <property type="component" value="Unassembled WGS sequence"/>
</dbReference>
<keyword evidence="2" id="KW-0732">Signal</keyword>
<protein>
    <submittedName>
        <fullName evidence="4">Glucose dehydrogenase</fullName>
    </submittedName>
</protein>
<dbReference type="InterPro" id="IPR011042">
    <property type="entry name" value="6-blade_b-propeller_TolB-like"/>
</dbReference>
<accession>A0A0V8IPK9</accession>
<feature type="signal peptide" evidence="2">
    <location>
        <begin position="1"/>
        <end position="24"/>
    </location>
</feature>
<dbReference type="Pfam" id="PF07995">
    <property type="entry name" value="GSDH"/>
    <property type="match status" value="1"/>
</dbReference>
<reference evidence="4 5" key="1">
    <citation type="journal article" date="2014" name="Arch. Microbiol.">
        <title>Arthrobacter enclensis sp. nov., isolated from sediment sample.</title>
        <authorList>
            <person name="Dastager S.G."/>
            <person name="Liu Q."/>
            <person name="Tang S.K."/>
            <person name="Krishnamurthi S."/>
            <person name="Lee J.C."/>
            <person name="Li W.J."/>
        </authorList>
    </citation>
    <scope>NUCLEOTIDE SEQUENCE [LARGE SCALE GENOMIC DNA]</scope>
    <source>
        <strain evidence="4 5">NIO-1008</strain>
    </source>
</reference>
<name>A0A0V8IPK9_9MICC</name>
<dbReference type="EMBL" id="LNQM01000003">
    <property type="protein sequence ID" value="KSU76649.1"/>
    <property type="molecule type" value="Genomic_DNA"/>
</dbReference>
<gene>
    <name evidence="4" type="ORF">AS031_08520</name>
</gene>
<dbReference type="InterPro" id="IPR012938">
    <property type="entry name" value="Glc/Sorbosone_DH"/>
</dbReference>
<feature type="region of interest" description="Disordered" evidence="1">
    <location>
        <begin position="24"/>
        <end position="63"/>
    </location>
</feature>
<dbReference type="Gene3D" id="2.120.10.30">
    <property type="entry name" value="TolB, C-terminal domain"/>
    <property type="match status" value="1"/>
</dbReference>
<evidence type="ECO:0000256" key="1">
    <source>
        <dbReference type="SAM" id="MobiDB-lite"/>
    </source>
</evidence>
<evidence type="ECO:0000313" key="5">
    <source>
        <dbReference type="Proteomes" id="UP000053199"/>
    </source>
</evidence>
<dbReference type="AlphaFoldDB" id="A0A0V8IPK9"/>
<dbReference type="STRING" id="993070.AS031_08520"/>
<dbReference type="PANTHER" id="PTHR19328">
    <property type="entry name" value="HEDGEHOG-INTERACTING PROTEIN"/>
    <property type="match status" value="1"/>
</dbReference>
<feature type="compositionally biased region" description="Low complexity" evidence="1">
    <location>
        <begin position="32"/>
        <end position="63"/>
    </location>
</feature>
<dbReference type="InterPro" id="IPR011041">
    <property type="entry name" value="Quinoprot_gluc/sorb_DH_b-prop"/>
</dbReference>
<proteinExistence type="predicted"/>
<dbReference type="SUPFAM" id="SSF50952">
    <property type="entry name" value="Soluble quinoprotein glucose dehydrogenase"/>
    <property type="match status" value="1"/>
</dbReference>
<feature type="chain" id="PRO_5006893345" evidence="2">
    <location>
        <begin position="25"/>
        <end position="384"/>
    </location>
</feature>
<feature type="domain" description="Glucose/Sorbosone dehydrogenase" evidence="3">
    <location>
        <begin position="77"/>
        <end position="366"/>
    </location>
</feature>
<evidence type="ECO:0000313" key="4">
    <source>
        <dbReference type="EMBL" id="KSU76649.1"/>
    </source>
</evidence>
<evidence type="ECO:0000256" key="2">
    <source>
        <dbReference type="SAM" id="SignalP"/>
    </source>
</evidence>
<comment type="caution">
    <text evidence="4">The sequence shown here is derived from an EMBL/GenBank/DDBJ whole genome shotgun (WGS) entry which is preliminary data.</text>
</comment>
<dbReference type="OrthoDB" id="9770043at2"/>
<dbReference type="PANTHER" id="PTHR19328:SF13">
    <property type="entry name" value="HIPL1 PROTEIN"/>
    <property type="match status" value="1"/>
</dbReference>
<evidence type="ECO:0000259" key="3">
    <source>
        <dbReference type="Pfam" id="PF07995"/>
    </source>
</evidence>